<feature type="transmembrane region" description="Helical" evidence="1">
    <location>
        <begin position="175"/>
        <end position="194"/>
    </location>
</feature>
<feature type="transmembrane region" description="Helical" evidence="1">
    <location>
        <begin position="28"/>
        <end position="47"/>
    </location>
</feature>
<feature type="transmembrane region" description="Helical" evidence="1">
    <location>
        <begin position="53"/>
        <end position="72"/>
    </location>
</feature>
<name>A0A2K3YSU4_9STAP</name>
<feature type="transmembrane region" description="Helical" evidence="1">
    <location>
        <begin position="6"/>
        <end position="21"/>
    </location>
</feature>
<dbReference type="EMBL" id="PPRF01000023">
    <property type="protein sequence ID" value="PNZ28404.1"/>
    <property type="molecule type" value="Genomic_DNA"/>
</dbReference>
<evidence type="ECO:0000313" key="2">
    <source>
        <dbReference type="EMBL" id="PNZ28404.1"/>
    </source>
</evidence>
<keyword evidence="1" id="KW-1133">Transmembrane helix</keyword>
<comment type="caution">
    <text evidence="2">The sequence shown here is derived from an EMBL/GenBank/DDBJ whole genome shotgun (WGS) entry which is preliminary data.</text>
</comment>
<feature type="transmembrane region" description="Helical" evidence="1">
    <location>
        <begin position="114"/>
        <end position="131"/>
    </location>
</feature>
<feature type="transmembrane region" description="Helical" evidence="1">
    <location>
        <begin position="152"/>
        <end position="169"/>
    </location>
</feature>
<keyword evidence="1" id="KW-0472">Membrane</keyword>
<feature type="transmembrane region" description="Helical" evidence="1">
    <location>
        <begin position="84"/>
        <end position="102"/>
    </location>
</feature>
<gene>
    <name evidence="2" type="ORF">CD122_04600</name>
</gene>
<protein>
    <submittedName>
        <fullName evidence="2">Uncharacterized protein</fullName>
    </submittedName>
</protein>
<dbReference type="Proteomes" id="UP000242752">
    <property type="component" value="Unassembled WGS sequence"/>
</dbReference>
<keyword evidence="3" id="KW-1185">Reference proteome</keyword>
<accession>A0A2K3YSU4</accession>
<reference evidence="2 3" key="1">
    <citation type="submission" date="2017-08" db="EMBL/GenBank/DDBJ databases">
        <title>Draft genome sequences of 64 type strains of genus Staph aureus.</title>
        <authorList>
            <person name="Cole K."/>
            <person name="Golubchik T."/>
            <person name="Russell J."/>
            <person name="Foster D."/>
            <person name="Llewelyn M."/>
            <person name="Wilson D."/>
            <person name="Crook D."/>
            <person name="Paul J."/>
        </authorList>
    </citation>
    <scope>NUCLEOTIDE SEQUENCE [LARGE SCALE GENOMIC DNA]</scope>
    <source>
        <strain evidence="2 3">DSM 21968</strain>
    </source>
</reference>
<dbReference type="OrthoDB" id="2409283at2"/>
<dbReference type="AlphaFoldDB" id="A0A2K3YSU4"/>
<keyword evidence="1" id="KW-0812">Transmembrane</keyword>
<organism evidence="2 3">
    <name type="scientific">Staphylococcus rostri</name>
    <dbReference type="NCBI Taxonomy" id="522262"/>
    <lineage>
        <taxon>Bacteria</taxon>
        <taxon>Bacillati</taxon>
        <taxon>Bacillota</taxon>
        <taxon>Bacilli</taxon>
        <taxon>Bacillales</taxon>
        <taxon>Staphylococcaceae</taxon>
        <taxon>Staphylococcus</taxon>
    </lineage>
</organism>
<sequence length="196" mass="22763">MASFVILNSVVVIVILAFDMYRHQFQSLHFSSVLLAITMNAIINLILLGKLTFISVFTVLMYCIWTVLQYYLNHHYQPFAIKQQKFLTGIVTIMISIALVVVDQTADQSYYMSVPYLAPAIFAFGAILLFSSTFNSEWYQRLYRKLKIKQPLWIGTTLILIAFIVMVALTPFWYIFVLLYAGLWILLYIEKLFILN</sequence>
<proteinExistence type="predicted"/>
<evidence type="ECO:0000256" key="1">
    <source>
        <dbReference type="SAM" id="Phobius"/>
    </source>
</evidence>
<evidence type="ECO:0000313" key="3">
    <source>
        <dbReference type="Proteomes" id="UP000242752"/>
    </source>
</evidence>
<dbReference type="RefSeq" id="WP_103357832.1">
    <property type="nucleotide sequence ID" value="NZ_CP113107.1"/>
</dbReference>